<organism evidence="1 2">
    <name type="scientific">Roseibium aggregatum</name>
    <dbReference type="NCBI Taxonomy" id="187304"/>
    <lineage>
        <taxon>Bacteria</taxon>
        <taxon>Pseudomonadati</taxon>
        <taxon>Pseudomonadota</taxon>
        <taxon>Alphaproteobacteria</taxon>
        <taxon>Hyphomicrobiales</taxon>
        <taxon>Stappiaceae</taxon>
        <taxon>Roseibium</taxon>
    </lineage>
</organism>
<dbReference type="Gene3D" id="3.20.20.140">
    <property type="entry name" value="Metal-dependent hydrolases"/>
    <property type="match status" value="1"/>
</dbReference>
<dbReference type="InterPro" id="IPR008257">
    <property type="entry name" value="Pept_M19"/>
</dbReference>
<dbReference type="GO" id="GO:0070573">
    <property type="term" value="F:metallodipeptidase activity"/>
    <property type="evidence" value="ECO:0007669"/>
    <property type="project" value="InterPro"/>
</dbReference>
<dbReference type="STRING" id="187304.B0E33_03625"/>
<keyword evidence="2" id="KW-1185">Reference proteome</keyword>
<dbReference type="RefSeq" id="WP_055658551.1">
    <property type="nucleotide sequence ID" value="NZ_CXST01000002.1"/>
</dbReference>
<gene>
    <name evidence="1" type="ORF">LAL4801_03945</name>
</gene>
<dbReference type="InterPro" id="IPR032466">
    <property type="entry name" value="Metal_Hydrolase"/>
</dbReference>
<dbReference type="SUPFAM" id="SSF51556">
    <property type="entry name" value="Metallo-dependent hydrolases"/>
    <property type="match status" value="1"/>
</dbReference>
<evidence type="ECO:0000313" key="1">
    <source>
        <dbReference type="EMBL" id="CTQ45493.1"/>
    </source>
</evidence>
<evidence type="ECO:0000313" key="2">
    <source>
        <dbReference type="Proteomes" id="UP000048926"/>
    </source>
</evidence>
<dbReference type="PROSITE" id="PS00869">
    <property type="entry name" value="RENAL_DIPEPTIDASE_1"/>
    <property type="match status" value="1"/>
</dbReference>
<dbReference type="Proteomes" id="UP000048926">
    <property type="component" value="Unassembled WGS sequence"/>
</dbReference>
<name>A0A0M6Y7I5_9HYPH</name>
<proteinExistence type="predicted"/>
<accession>A0A0M6Y7I5</accession>
<dbReference type="AlphaFoldDB" id="A0A0M6Y7I5"/>
<dbReference type="PROSITE" id="PS51365">
    <property type="entry name" value="RENAL_DIPEPTIDASE_2"/>
    <property type="match status" value="1"/>
</dbReference>
<dbReference type="CDD" id="cd01301">
    <property type="entry name" value="rDP_like"/>
    <property type="match status" value="1"/>
</dbReference>
<dbReference type="PANTHER" id="PTHR10443">
    <property type="entry name" value="MICROSOMAL DIPEPTIDASE"/>
    <property type="match status" value="1"/>
</dbReference>
<protein>
    <submittedName>
        <fullName evidence="1">Membrane dipeptidase (Peptidase family M19)</fullName>
    </submittedName>
</protein>
<dbReference type="EMBL" id="CXST01000002">
    <property type="protein sequence ID" value="CTQ45493.1"/>
    <property type="molecule type" value="Genomic_DNA"/>
</dbReference>
<dbReference type="PANTHER" id="PTHR10443:SF12">
    <property type="entry name" value="DIPEPTIDASE"/>
    <property type="match status" value="1"/>
</dbReference>
<reference evidence="2" key="1">
    <citation type="submission" date="2015-07" db="EMBL/GenBank/DDBJ databases">
        <authorList>
            <person name="Rodrigo-Torres Lidia"/>
            <person name="Arahal R.David."/>
        </authorList>
    </citation>
    <scope>NUCLEOTIDE SEQUENCE [LARGE SCALE GENOMIC DNA]</scope>
    <source>
        <strain evidence="2">CECT 4801</strain>
    </source>
</reference>
<dbReference type="InterPro" id="IPR000180">
    <property type="entry name" value="Dipep_AS"/>
</dbReference>
<dbReference type="OrthoDB" id="9804920at2"/>
<sequence>MQTNVSKSPFPVFDGHNDTLLKLEIEAMKGTERSFFDRSTTGHIDMVRAQEAGFAGGLFAMFVPSNPEQDFTRPFNPKDPANYQPVPQKSAFDFTKRMLERAEQIEAQSEGNVVICRTPDENRTAIETGQIAISLHIEGAEAIDTNLYALEELYGRGLRSLGLVWSRENDFGYGVPMAHPASPDIGPGLTGAGRDLVRACNQLGVLLDVSHLNEKGFWDLARITERPIVASHSNVHKICESSRNLTDKQLDAIKESGGLVGINFHVAFLRKDGGHSRDTPISVIADHAAYLVDRLGEDSVALGSDFDGCVLPRDIGDVTGLSRLMEELDGRGFNTPVLEKIAWKNWISALEKAAG</sequence>
<dbReference type="Pfam" id="PF01244">
    <property type="entry name" value="Peptidase_M19"/>
    <property type="match status" value="1"/>
</dbReference>
<dbReference type="GO" id="GO:0006508">
    <property type="term" value="P:proteolysis"/>
    <property type="evidence" value="ECO:0007669"/>
    <property type="project" value="InterPro"/>
</dbReference>